<dbReference type="AlphaFoldDB" id="A0A922CDZ1"/>
<dbReference type="EMBL" id="JH668295">
    <property type="protein sequence ID" value="KAG6442732.1"/>
    <property type="molecule type" value="Genomic_DNA"/>
</dbReference>
<keyword evidence="3" id="KW-1185">Reference proteome</keyword>
<dbReference type="CDD" id="cd22966">
    <property type="entry name" value="DD_DYDC-like"/>
    <property type="match status" value="1"/>
</dbReference>
<evidence type="ECO:0000256" key="1">
    <source>
        <dbReference type="SAM" id="Coils"/>
    </source>
</evidence>
<reference evidence="2" key="1">
    <citation type="journal article" date="2016" name="Insect Biochem. Mol. Biol.">
        <title>Multifaceted biological insights from a draft genome sequence of the tobacco hornworm moth, Manduca sexta.</title>
        <authorList>
            <person name="Kanost M.R."/>
            <person name="Arrese E.L."/>
            <person name="Cao X."/>
            <person name="Chen Y.R."/>
            <person name="Chellapilla S."/>
            <person name="Goldsmith M.R."/>
            <person name="Grosse-Wilde E."/>
            <person name="Heckel D.G."/>
            <person name="Herndon N."/>
            <person name="Jiang H."/>
            <person name="Papanicolaou A."/>
            <person name="Qu J."/>
            <person name="Soulages J.L."/>
            <person name="Vogel H."/>
            <person name="Walters J."/>
            <person name="Waterhouse R.M."/>
            <person name="Ahn S.J."/>
            <person name="Almeida F.C."/>
            <person name="An C."/>
            <person name="Aqrawi P."/>
            <person name="Bretschneider A."/>
            <person name="Bryant W.B."/>
            <person name="Bucks S."/>
            <person name="Chao H."/>
            <person name="Chevignon G."/>
            <person name="Christen J.M."/>
            <person name="Clarke D.F."/>
            <person name="Dittmer N.T."/>
            <person name="Ferguson L.C.F."/>
            <person name="Garavelou S."/>
            <person name="Gordon K.H.J."/>
            <person name="Gunaratna R.T."/>
            <person name="Han Y."/>
            <person name="Hauser F."/>
            <person name="He Y."/>
            <person name="Heidel-Fischer H."/>
            <person name="Hirsh A."/>
            <person name="Hu Y."/>
            <person name="Jiang H."/>
            <person name="Kalra D."/>
            <person name="Klinner C."/>
            <person name="Konig C."/>
            <person name="Kovar C."/>
            <person name="Kroll A.R."/>
            <person name="Kuwar S.S."/>
            <person name="Lee S.L."/>
            <person name="Lehman R."/>
            <person name="Li K."/>
            <person name="Li Z."/>
            <person name="Liang H."/>
            <person name="Lovelace S."/>
            <person name="Lu Z."/>
            <person name="Mansfield J.H."/>
            <person name="McCulloch K.J."/>
            <person name="Mathew T."/>
            <person name="Morton B."/>
            <person name="Muzny D.M."/>
            <person name="Neunemann D."/>
            <person name="Ongeri F."/>
            <person name="Pauchet Y."/>
            <person name="Pu L.L."/>
            <person name="Pyrousis I."/>
            <person name="Rao X.J."/>
            <person name="Redding A."/>
            <person name="Roesel C."/>
            <person name="Sanchez-Gracia A."/>
            <person name="Schaack S."/>
            <person name="Shukla A."/>
            <person name="Tetreau G."/>
            <person name="Wang Y."/>
            <person name="Xiong G.H."/>
            <person name="Traut W."/>
            <person name="Walsh T.K."/>
            <person name="Worley K.C."/>
            <person name="Wu D."/>
            <person name="Wu W."/>
            <person name="Wu Y.Q."/>
            <person name="Zhang X."/>
            <person name="Zou Z."/>
            <person name="Zucker H."/>
            <person name="Briscoe A.D."/>
            <person name="Burmester T."/>
            <person name="Clem R.J."/>
            <person name="Feyereisen R."/>
            <person name="Grimmelikhuijzen C.J.P."/>
            <person name="Hamodrakas S.J."/>
            <person name="Hansson B.S."/>
            <person name="Huguet E."/>
            <person name="Jermiin L.S."/>
            <person name="Lan Q."/>
            <person name="Lehman H.K."/>
            <person name="Lorenzen M."/>
            <person name="Merzendorfer H."/>
            <person name="Michalopoulos I."/>
            <person name="Morton D.B."/>
            <person name="Muthukrishnan S."/>
            <person name="Oakeshott J.G."/>
            <person name="Palmer W."/>
            <person name="Park Y."/>
            <person name="Passarelli A.L."/>
            <person name="Rozas J."/>
            <person name="Schwartz L.M."/>
            <person name="Smith W."/>
            <person name="Southgate A."/>
            <person name="Vilcinskas A."/>
            <person name="Vogt R."/>
            <person name="Wang P."/>
            <person name="Werren J."/>
            <person name="Yu X.Q."/>
            <person name="Zhou J.J."/>
            <person name="Brown S.J."/>
            <person name="Scherer S.E."/>
            <person name="Richards S."/>
            <person name="Blissard G.W."/>
        </authorList>
    </citation>
    <scope>NUCLEOTIDE SEQUENCE</scope>
</reference>
<gene>
    <name evidence="2" type="ORF">O3G_MSEX002451</name>
</gene>
<evidence type="ECO:0000313" key="3">
    <source>
        <dbReference type="Proteomes" id="UP000791440"/>
    </source>
</evidence>
<sequence>MSHPIQDPLPASILPLPVNSAATQIHVWNKHSKRHIIILYTLLSKPCTMNKKEAATFLFTIAKEIKRSFESPVILVTRKDYGEDIFNSLIEMRTALLQQAAPARVADIINNFHVGWLQAVQDIEKNKKRVKDTPRDIFLKAIEFTRECMNNRHKNFQKFIDQLQLNMTTEEITLIQTDLAIIGDLRDIVNATLIEKLKYLRNLADSTEFCSKINDEIEELLNWLDRLNDHLAIQFCKVLNLRVPQFSSDLTKTLQDIVDEVAESTDPKSQKLASEIMSKGKILGSIVRIDSVNDLEIRKVIEKIKILENRIDRLKNENSSALMALQHKTLYLEERLQSLENLKESLNNLRNQNRRTYGDLTLSQSNEYQIFNHILPHNERCRLVEQLVKLWDAAIAPGCDRKSIISILSAADIKEVFSDDIGHFTVDKYGRKLYTQSNDTKLYQLNEKNELVPMRDDDKHVFFYDECGRYYINDLRQRIYKADGSASEYVLQKAGVLVKVREEIDGNEYFYDELGRYYFNGFGKRIYHEENSDTEYEHDGLGNLVKIRDELPFYNTCPREPMVMEEMKYLKHAIGVALKKCLAEVVLHQPPDPVLYLAECLEKYRTNVETKQRRSVEEKEMRAERALQPLPTIISPERSYVGIGEGEEFDSDYNYTSYESMKF</sequence>
<evidence type="ECO:0000313" key="2">
    <source>
        <dbReference type="EMBL" id="KAG6442732.1"/>
    </source>
</evidence>
<proteinExistence type="predicted"/>
<feature type="coiled-coil region" evidence="1">
    <location>
        <begin position="297"/>
        <end position="359"/>
    </location>
</feature>
<name>A0A922CDZ1_MANSE</name>
<comment type="caution">
    <text evidence="2">The sequence shown here is derived from an EMBL/GenBank/DDBJ whole genome shotgun (WGS) entry which is preliminary data.</text>
</comment>
<accession>A0A922CDZ1</accession>
<organism evidence="2 3">
    <name type="scientific">Manduca sexta</name>
    <name type="common">Tobacco hawkmoth</name>
    <name type="synonym">Tobacco hornworm</name>
    <dbReference type="NCBI Taxonomy" id="7130"/>
    <lineage>
        <taxon>Eukaryota</taxon>
        <taxon>Metazoa</taxon>
        <taxon>Ecdysozoa</taxon>
        <taxon>Arthropoda</taxon>
        <taxon>Hexapoda</taxon>
        <taxon>Insecta</taxon>
        <taxon>Pterygota</taxon>
        <taxon>Neoptera</taxon>
        <taxon>Endopterygota</taxon>
        <taxon>Lepidoptera</taxon>
        <taxon>Glossata</taxon>
        <taxon>Ditrysia</taxon>
        <taxon>Bombycoidea</taxon>
        <taxon>Sphingidae</taxon>
        <taxon>Sphinginae</taxon>
        <taxon>Sphingini</taxon>
        <taxon>Manduca</taxon>
    </lineage>
</organism>
<dbReference type="Proteomes" id="UP000791440">
    <property type="component" value="Unassembled WGS sequence"/>
</dbReference>
<keyword evidence="1" id="KW-0175">Coiled coil</keyword>
<protein>
    <submittedName>
        <fullName evidence="2">Uncharacterized protein</fullName>
    </submittedName>
</protein>
<dbReference type="InterPro" id="IPR049630">
    <property type="entry name" value="DYDC-like_DD"/>
</dbReference>
<reference evidence="2" key="2">
    <citation type="submission" date="2020-12" db="EMBL/GenBank/DDBJ databases">
        <authorList>
            <person name="Kanost M."/>
        </authorList>
    </citation>
    <scope>NUCLEOTIDE SEQUENCE</scope>
</reference>